<dbReference type="InterPro" id="IPR002110">
    <property type="entry name" value="Ankyrin_rpt"/>
</dbReference>
<dbReference type="PANTHER" id="PTHR46586">
    <property type="entry name" value="ANKYRIN REPEAT-CONTAINING PROTEIN"/>
    <property type="match status" value="1"/>
</dbReference>
<evidence type="ECO:0008006" key="3">
    <source>
        <dbReference type="Google" id="ProtNLM"/>
    </source>
</evidence>
<name>A0A1V9Y668_9STRA</name>
<dbReference type="Gene3D" id="1.25.40.20">
    <property type="entry name" value="Ankyrin repeat-containing domain"/>
    <property type="match status" value="1"/>
</dbReference>
<proteinExistence type="predicted"/>
<dbReference type="PANTHER" id="PTHR46586:SF3">
    <property type="entry name" value="ANKYRIN REPEAT-CONTAINING PROTEIN"/>
    <property type="match status" value="1"/>
</dbReference>
<gene>
    <name evidence="1" type="ORF">THRCLA_11864</name>
</gene>
<dbReference type="EMBL" id="JNBS01005057">
    <property type="protein sequence ID" value="OQR81222.1"/>
    <property type="molecule type" value="Genomic_DNA"/>
</dbReference>
<dbReference type="OrthoDB" id="126976at2759"/>
<dbReference type="AlphaFoldDB" id="A0A1V9Y668"/>
<comment type="caution">
    <text evidence="1">The sequence shown here is derived from an EMBL/GenBank/DDBJ whole genome shotgun (WGS) entry which is preliminary data.</text>
</comment>
<sequence length="186" mass="20963">MYSNAMDLAVANGDFDTVKLLHRTGIKCCSYATMDRAAEIGRLDIIRWLHAYRTEGCSSRAMAMATKGGHLDVVKWLYEVRNFKCTLESMQYAVGNGDIVMLTFLISIPVVPGFRDCDYLFCDLHRIDTMNNASNDNLVENYTSPHAMDRAVKFGQLEMVEYLDKHRIGCCSAHAVSLLSILNFCQ</sequence>
<dbReference type="Pfam" id="PF12796">
    <property type="entry name" value="Ank_2"/>
    <property type="match status" value="1"/>
</dbReference>
<dbReference type="InterPro" id="IPR052050">
    <property type="entry name" value="SecEffector_AnkRepeat"/>
</dbReference>
<organism evidence="1 2">
    <name type="scientific">Thraustotheca clavata</name>
    <dbReference type="NCBI Taxonomy" id="74557"/>
    <lineage>
        <taxon>Eukaryota</taxon>
        <taxon>Sar</taxon>
        <taxon>Stramenopiles</taxon>
        <taxon>Oomycota</taxon>
        <taxon>Saprolegniomycetes</taxon>
        <taxon>Saprolegniales</taxon>
        <taxon>Achlyaceae</taxon>
        <taxon>Thraustotheca</taxon>
    </lineage>
</organism>
<protein>
    <recommendedName>
        <fullName evidence="3">Ankyrin repeat</fullName>
    </recommendedName>
</protein>
<keyword evidence="2" id="KW-1185">Reference proteome</keyword>
<evidence type="ECO:0000313" key="2">
    <source>
        <dbReference type="Proteomes" id="UP000243217"/>
    </source>
</evidence>
<accession>A0A1V9Y668</accession>
<dbReference type="Proteomes" id="UP000243217">
    <property type="component" value="Unassembled WGS sequence"/>
</dbReference>
<evidence type="ECO:0000313" key="1">
    <source>
        <dbReference type="EMBL" id="OQR81222.1"/>
    </source>
</evidence>
<dbReference type="SUPFAM" id="SSF48403">
    <property type="entry name" value="Ankyrin repeat"/>
    <property type="match status" value="1"/>
</dbReference>
<reference evidence="1 2" key="1">
    <citation type="journal article" date="2014" name="Genome Biol. Evol.">
        <title>The secreted proteins of Achlya hypogyna and Thraustotheca clavata identify the ancestral oomycete secretome and reveal gene acquisitions by horizontal gene transfer.</title>
        <authorList>
            <person name="Misner I."/>
            <person name="Blouin N."/>
            <person name="Leonard G."/>
            <person name="Richards T.A."/>
            <person name="Lane C.E."/>
        </authorList>
    </citation>
    <scope>NUCLEOTIDE SEQUENCE [LARGE SCALE GENOMIC DNA]</scope>
    <source>
        <strain evidence="1 2">ATCC 34112</strain>
    </source>
</reference>
<dbReference type="InterPro" id="IPR036770">
    <property type="entry name" value="Ankyrin_rpt-contain_sf"/>
</dbReference>